<accession>A0A7W3MZZ4</accession>
<organism evidence="1 2">
    <name type="scientific">Thermomonospora cellulosilytica</name>
    <dbReference type="NCBI Taxonomy" id="1411118"/>
    <lineage>
        <taxon>Bacteria</taxon>
        <taxon>Bacillati</taxon>
        <taxon>Actinomycetota</taxon>
        <taxon>Actinomycetes</taxon>
        <taxon>Streptosporangiales</taxon>
        <taxon>Thermomonosporaceae</taxon>
        <taxon>Thermomonospora</taxon>
    </lineage>
</organism>
<evidence type="ECO:0000313" key="2">
    <source>
        <dbReference type="Proteomes" id="UP000539313"/>
    </source>
</evidence>
<comment type="caution">
    <text evidence="1">The sequence shown here is derived from an EMBL/GenBank/DDBJ whole genome shotgun (WGS) entry which is preliminary data.</text>
</comment>
<proteinExistence type="predicted"/>
<sequence length="348" mass="37718">MAVFVCAGCEAVLTAPVSRVELPDAARQKYGHDLLPVLMEPGTYAVDPHPVGPPWLRWEEIGEEGALARGWYAECYSVPDGPRGAVVIAPGDVRGTVLVPEWDDGFCCGLVGMNGPNTACERCGRAVATWVDDCGHWQAVWLEPQAVRRVDAGPERPVASWEELLEEPPGIPPIEASGRWNPRWEVSAAVSLAHLLAASGGARMTLPENRLLAVTFGRALEMLLPPGPPTKTLALAGPGPPDAHADIVMVPRHPQTGEVWTCDAEAVVPLAAEVWFPLAFRRERRPVPGAGALGVDFEEEPPLLPHGPFRPHGPAFLGALARLPAVREPWLRAIYDRYYPRNPFSPPF</sequence>
<dbReference type="AlphaFoldDB" id="A0A7W3MZZ4"/>
<gene>
    <name evidence="1" type="ORF">HNR21_003871</name>
</gene>
<evidence type="ECO:0000313" key="1">
    <source>
        <dbReference type="EMBL" id="MBA9004989.1"/>
    </source>
</evidence>
<dbReference type="Proteomes" id="UP000539313">
    <property type="component" value="Unassembled WGS sequence"/>
</dbReference>
<name>A0A7W3MZZ4_9ACTN</name>
<keyword evidence="2" id="KW-1185">Reference proteome</keyword>
<dbReference type="RefSeq" id="WP_182706291.1">
    <property type="nucleotide sequence ID" value="NZ_JACJII010000001.1"/>
</dbReference>
<dbReference type="EMBL" id="JACJII010000001">
    <property type="protein sequence ID" value="MBA9004989.1"/>
    <property type="molecule type" value="Genomic_DNA"/>
</dbReference>
<reference evidence="1 2" key="1">
    <citation type="submission" date="2020-08" db="EMBL/GenBank/DDBJ databases">
        <title>Sequencing the genomes of 1000 actinobacteria strains.</title>
        <authorList>
            <person name="Klenk H.-P."/>
        </authorList>
    </citation>
    <scope>NUCLEOTIDE SEQUENCE [LARGE SCALE GENOMIC DNA]</scope>
    <source>
        <strain evidence="1 2">DSM 45823</strain>
    </source>
</reference>
<protein>
    <submittedName>
        <fullName evidence="1">Uncharacterized protein</fullName>
    </submittedName>
</protein>